<dbReference type="Pfam" id="PF10601">
    <property type="entry name" value="zf-LITAF-like"/>
    <property type="match status" value="1"/>
</dbReference>
<keyword evidence="2" id="KW-0472">Membrane</keyword>
<feature type="region of interest" description="Disordered" evidence="1">
    <location>
        <begin position="101"/>
        <end position="145"/>
    </location>
</feature>
<keyword evidence="4" id="KW-1185">Reference proteome</keyword>
<dbReference type="AlphaFoldDB" id="A0A9R0E0I2"/>
<dbReference type="RefSeq" id="XP_050556917.1">
    <property type="nucleotide sequence ID" value="XM_050700960.1"/>
</dbReference>
<keyword evidence="2" id="KW-1133">Transmembrane helix</keyword>
<proteinExistence type="predicted"/>
<dbReference type="OrthoDB" id="4713066at2759"/>
<feature type="compositionally biased region" description="Low complexity" evidence="1">
    <location>
        <begin position="222"/>
        <end position="236"/>
    </location>
</feature>
<dbReference type="PROSITE" id="PS51837">
    <property type="entry name" value="LITAF"/>
    <property type="match status" value="1"/>
</dbReference>
<reference evidence="5" key="1">
    <citation type="submission" date="2025-08" db="UniProtKB">
        <authorList>
            <consortium name="RefSeq"/>
        </authorList>
    </citation>
    <scope>IDENTIFICATION</scope>
    <source>
        <tissue evidence="5">Whole larval tissue</tissue>
    </source>
</reference>
<keyword evidence="2" id="KW-0812">Transmembrane</keyword>
<dbReference type="SMART" id="SM00714">
    <property type="entry name" value="LITAF"/>
    <property type="match status" value="1"/>
</dbReference>
<dbReference type="Proteomes" id="UP000829999">
    <property type="component" value="Chromosome 19"/>
</dbReference>
<feature type="compositionally biased region" description="Low complexity" evidence="1">
    <location>
        <begin position="261"/>
        <end position="271"/>
    </location>
</feature>
<evidence type="ECO:0000313" key="5">
    <source>
        <dbReference type="RefSeq" id="XP_050556917.1"/>
    </source>
</evidence>
<feature type="transmembrane region" description="Helical" evidence="2">
    <location>
        <begin position="369"/>
        <end position="390"/>
    </location>
</feature>
<name>A0A9R0E0I2_SPOFR</name>
<evidence type="ECO:0000259" key="3">
    <source>
        <dbReference type="PROSITE" id="PS51837"/>
    </source>
</evidence>
<dbReference type="InterPro" id="IPR006629">
    <property type="entry name" value="LITAF"/>
</dbReference>
<feature type="compositionally biased region" description="Low complexity" evidence="1">
    <location>
        <begin position="196"/>
        <end position="209"/>
    </location>
</feature>
<evidence type="ECO:0000256" key="2">
    <source>
        <dbReference type="SAM" id="Phobius"/>
    </source>
</evidence>
<feature type="region of interest" description="Disordered" evidence="1">
    <location>
        <begin position="191"/>
        <end position="213"/>
    </location>
</feature>
<gene>
    <name evidence="5" type="primary">LOC118280914</name>
</gene>
<feature type="region of interest" description="Disordered" evidence="1">
    <location>
        <begin position="221"/>
        <end position="240"/>
    </location>
</feature>
<feature type="compositionally biased region" description="Polar residues" evidence="1">
    <location>
        <begin position="117"/>
        <end position="136"/>
    </location>
</feature>
<evidence type="ECO:0000313" key="4">
    <source>
        <dbReference type="Proteomes" id="UP000829999"/>
    </source>
</evidence>
<protein>
    <submittedName>
        <fullName evidence="5">DNA-directed RNA polymerase II subunit RPB1-like isoform X1</fullName>
    </submittedName>
</protein>
<accession>A0A9R0E0I2</accession>
<feature type="region of interest" description="Disordered" evidence="1">
    <location>
        <begin position="250"/>
        <end position="299"/>
    </location>
</feature>
<evidence type="ECO:0000256" key="1">
    <source>
        <dbReference type="SAM" id="MobiDB-lite"/>
    </source>
</evidence>
<dbReference type="GeneID" id="118280914"/>
<sequence>MEVNAMRDVLRKSVSVVFTNILEEMQSSSLGGSYPGYQGYPYVRPIVTEIPSPDPQAVTIVQPPSQASNPYPRYQGYPYVNPMVTDVPTIDPQTAARWANLPRRPLQTDGPRAGTSYGPSSPQTTPTRATTSGNAETTKKDIDETPVVYIDMPEGGSEVSQSIVTPTNDEPEFVQDTIMYDPFENRRIDAVKDESGSGPSSESGSSSSSHHQAIRPNTLNLAGASSSADTPGPSSSRQTPIMPSFLAKESQVYGGSTSDGFPISPIPISEFPEPPPAYTETAVTQSSTPTRDPARETPREPILEPLRVEPIRREPVYSPAPMTQVITSNYSSPVTNLPLSAMNYERKNLICHHCGSRVHTLVVKENGPVTHVVACMLFFLFPLSIFCVYCTDYFKYNNHYCPSCNNQIGYVSPVVGKKVNYIT</sequence>
<feature type="compositionally biased region" description="Polar residues" evidence="1">
    <location>
        <begin position="281"/>
        <end position="290"/>
    </location>
</feature>
<organism evidence="4 5">
    <name type="scientific">Spodoptera frugiperda</name>
    <name type="common">Fall armyworm</name>
    <dbReference type="NCBI Taxonomy" id="7108"/>
    <lineage>
        <taxon>Eukaryota</taxon>
        <taxon>Metazoa</taxon>
        <taxon>Ecdysozoa</taxon>
        <taxon>Arthropoda</taxon>
        <taxon>Hexapoda</taxon>
        <taxon>Insecta</taxon>
        <taxon>Pterygota</taxon>
        <taxon>Neoptera</taxon>
        <taxon>Endopterygota</taxon>
        <taxon>Lepidoptera</taxon>
        <taxon>Glossata</taxon>
        <taxon>Ditrysia</taxon>
        <taxon>Noctuoidea</taxon>
        <taxon>Noctuidae</taxon>
        <taxon>Amphipyrinae</taxon>
        <taxon>Spodoptera</taxon>
    </lineage>
</organism>
<feature type="domain" description="LITAF" evidence="3">
    <location>
        <begin position="331"/>
        <end position="413"/>
    </location>
</feature>